<comment type="similarity">
    <text evidence="1">Belongs to the PUR DNA-binding protein family.</text>
</comment>
<evidence type="ECO:0000313" key="4">
    <source>
        <dbReference type="EMBL" id="MBO8473773.1"/>
    </source>
</evidence>
<evidence type="ECO:0000256" key="2">
    <source>
        <dbReference type="ARBA" id="ARBA00023125"/>
    </source>
</evidence>
<comment type="caution">
    <text evidence="4">The sequence shown here is derived from an EMBL/GenBank/DDBJ whole genome shotgun (WGS) entry which is preliminary data.</text>
</comment>
<feature type="region of interest" description="Disordered" evidence="3">
    <location>
        <begin position="1"/>
        <end position="20"/>
    </location>
</feature>
<feature type="region of interest" description="Disordered" evidence="3">
    <location>
        <begin position="95"/>
        <end position="114"/>
    </location>
</feature>
<keyword evidence="2" id="KW-0238">DNA-binding</keyword>
<dbReference type="GO" id="GO:0000977">
    <property type="term" value="F:RNA polymerase II transcription regulatory region sequence-specific DNA binding"/>
    <property type="evidence" value="ECO:0007669"/>
    <property type="project" value="InterPro"/>
</dbReference>
<dbReference type="AlphaFoldDB" id="A0A9D9ILC5"/>
<evidence type="ECO:0000256" key="3">
    <source>
        <dbReference type="SAM" id="MobiDB-lite"/>
    </source>
</evidence>
<sequence length="114" mass="13105">MYSEDFDGANAQERSGEDVFSKPVRAGKRTYFFDVKSTKGNDYYLTITESKRKVERDGSFTYDKHKIFLYKEDFEKFSDGLQEVIDYIKANCLKDGDSPAGEGSSFTDVNFEEL</sequence>
<gene>
    <name evidence="4" type="ORF">IAB91_00575</name>
</gene>
<name>A0A9D9ILC5_9BACT</name>
<evidence type="ECO:0000313" key="5">
    <source>
        <dbReference type="Proteomes" id="UP000823757"/>
    </source>
</evidence>
<dbReference type="InterPro" id="IPR006628">
    <property type="entry name" value="PUR-bd_fam"/>
</dbReference>
<accession>A0A9D9ILC5</accession>
<dbReference type="Proteomes" id="UP000823757">
    <property type="component" value="Unassembled WGS sequence"/>
</dbReference>
<proteinExistence type="inferred from homology"/>
<dbReference type="Pfam" id="PF11680">
    <property type="entry name" value="DUF3276"/>
    <property type="match status" value="1"/>
</dbReference>
<dbReference type="EMBL" id="JADIMD010000008">
    <property type="protein sequence ID" value="MBO8473773.1"/>
    <property type="molecule type" value="Genomic_DNA"/>
</dbReference>
<dbReference type="GO" id="GO:0032422">
    <property type="term" value="F:purine-rich negative regulatory element binding"/>
    <property type="evidence" value="ECO:0007669"/>
    <property type="project" value="InterPro"/>
</dbReference>
<protein>
    <submittedName>
        <fullName evidence="4">PUR family DNA/RNA-binding protein</fullName>
    </submittedName>
</protein>
<reference evidence="4" key="2">
    <citation type="journal article" date="2021" name="PeerJ">
        <title>Extensive microbial diversity within the chicken gut microbiome revealed by metagenomics and culture.</title>
        <authorList>
            <person name="Gilroy R."/>
            <person name="Ravi A."/>
            <person name="Getino M."/>
            <person name="Pursley I."/>
            <person name="Horton D.L."/>
            <person name="Alikhan N.F."/>
            <person name="Baker D."/>
            <person name="Gharbi K."/>
            <person name="Hall N."/>
            <person name="Watson M."/>
            <person name="Adriaenssens E.M."/>
            <person name="Foster-Nyarko E."/>
            <person name="Jarju S."/>
            <person name="Secka A."/>
            <person name="Antonio M."/>
            <person name="Oren A."/>
            <person name="Chaudhuri R.R."/>
            <person name="La Ragione R."/>
            <person name="Hildebrand F."/>
            <person name="Pallen M.J."/>
        </authorList>
    </citation>
    <scope>NUCLEOTIDE SEQUENCE</scope>
    <source>
        <strain evidence="4">B1-13419</strain>
    </source>
</reference>
<evidence type="ECO:0000256" key="1">
    <source>
        <dbReference type="ARBA" id="ARBA00009251"/>
    </source>
</evidence>
<organism evidence="4 5">
    <name type="scientific">Candidatus Cryptobacteroides faecigallinarum</name>
    <dbReference type="NCBI Taxonomy" id="2840763"/>
    <lineage>
        <taxon>Bacteria</taxon>
        <taxon>Pseudomonadati</taxon>
        <taxon>Bacteroidota</taxon>
        <taxon>Bacteroidia</taxon>
        <taxon>Bacteroidales</taxon>
        <taxon>Candidatus Cryptobacteroides</taxon>
    </lineage>
</organism>
<dbReference type="SMART" id="SM00712">
    <property type="entry name" value="PUR"/>
    <property type="match status" value="1"/>
</dbReference>
<dbReference type="Gene3D" id="3.10.450.700">
    <property type="match status" value="1"/>
</dbReference>
<reference evidence="4" key="1">
    <citation type="submission" date="2020-10" db="EMBL/GenBank/DDBJ databases">
        <authorList>
            <person name="Gilroy R."/>
        </authorList>
    </citation>
    <scope>NUCLEOTIDE SEQUENCE</scope>
    <source>
        <strain evidence="4">B1-13419</strain>
    </source>
</reference>